<reference evidence="1 2" key="1">
    <citation type="submission" date="2018-04" db="EMBL/GenBank/DDBJ databases">
        <title>Draft genome sequence of Pseudomonas syringae pv. actinidiae biovar 1 strains isolated from kiwifruit in Kagawa prefecture.</title>
        <authorList>
            <person name="Tabuchi M."/>
            <person name="Saito M."/>
            <person name="Fujiwara S."/>
            <person name="Sasa N."/>
            <person name="Akimitsu K."/>
            <person name="Gomi K."/>
            <person name="Konishi-Sugita S."/>
            <person name="Hamano K."/>
            <person name="Kataoka I."/>
        </authorList>
    </citation>
    <scope>NUCLEOTIDE SEQUENCE [LARGE SCALE GENOMIC DNA]</scope>
    <source>
        <strain evidence="1 2">MAFF212206</strain>
    </source>
</reference>
<name>A0A2V0QHE9_PSESF</name>
<protein>
    <submittedName>
        <fullName evidence="1">Uncharacterized protein</fullName>
    </submittedName>
</protein>
<evidence type="ECO:0000313" key="2">
    <source>
        <dbReference type="Proteomes" id="UP000247480"/>
    </source>
</evidence>
<accession>A0A2V0QHE9</accession>
<dbReference type="EMBL" id="BGJZ01000313">
    <property type="protein sequence ID" value="GBH12563.1"/>
    <property type="molecule type" value="Genomic_DNA"/>
</dbReference>
<gene>
    <name evidence="1" type="ORF">KPSA1_06032</name>
</gene>
<proteinExistence type="predicted"/>
<evidence type="ECO:0000313" key="1">
    <source>
        <dbReference type="EMBL" id="GBH12563.1"/>
    </source>
</evidence>
<comment type="caution">
    <text evidence="1">The sequence shown here is derived from an EMBL/GenBank/DDBJ whole genome shotgun (WGS) entry which is preliminary data.</text>
</comment>
<organism evidence="1 2">
    <name type="scientific">Pseudomonas syringae pv. actinidiae</name>
    <dbReference type="NCBI Taxonomy" id="103796"/>
    <lineage>
        <taxon>Bacteria</taxon>
        <taxon>Pseudomonadati</taxon>
        <taxon>Pseudomonadota</taxon>
        <taxon>Gammaproteobacteria</taxon>
        <taxon>Pseudomonadales</taxon>
        <taxon>Pseudomonadaceae</taxon>
        <taxon>Pseudomonas</taxon>
        <taxon>Pseudomonas syringae</taxon>
    </lineage>
</organism>
<dbReference type="Proteomes" id="UP000247480">
    <property type="component" value="Unassembled WGS sequence"/>
</dbReference>
<dbReference type="AlphaFoldDB" id="A0A2V0QHE9"/>
<sequence length="73" mass="8113">MRAIAHERLAPRHNLTLSQVMRSIPRNVRTCCLLGIIRRCSGAERNAQSLECFCARNVVAGCICTFAEPGRRG</sequence>